<evidence type="ECO:0000313" key="3">
    <source>
        <dbReference type="Proteomes" id="UP000005237"/>
    </source>
</evidence>
<proteinExistence type="predicted"/>
<reference evidence="3" key="1">
    <citation type="submission" date="2010-08" db="EMBL/GenBank/DDBJ databases">
        <authorList>
            <consortium name="Caenorhabditis japonica Sequencing Consortium"/>
            <person name="Wilson R.K."/>
        </authorList>
    </citation>
    <scope>NUCLEOTIDE SEQUENCE [LARGE SCALE GENOMIC DNA]</scope>
    <source>
        <strain evidence="3">DF5081</strain>
    </source>
</reference>
<feature type="region of interest" description="Disordered" evidence="1">
    <location>
        <begin position="76"/>
        <end position="96"/>
    </location>
</feature>
<organism evidence="2 3">
    <name type="scientific">Caenorhabditis japonica</name>
    <dbReference type="NCBI Taxonomy" id="281687"/>
    <lineage>
        <taxon>Eukaryota</taxon>
        <taxon>Metazoa</taxon>
        <taxon>Ecdysozoa</taxon>
        <taxon>Nematoda</taxon>
        <taxon>Chromadorea</taxon>
        <taxon>Rhabditida</taxon>
        <taxon>Rhabditina</taxon>
        <taxon>Rhabditomorpha</taxon>
        <taxon>Rhabditoidea</taxon>
        <taxon>Rhabditidae</taxon>
        <taxon>Peloderinae</taxon>
        <taxon>Caenorhabditis</taxon>
    </lineage>
</organism>
<evidence type="ECO:0000256" key="1">
    <source>
        <dbReference type="SAM" id="MobiDB-lite"/>
    </source>
</evidence>
<protein>
    <submittedName>
        <fullName evidence="2">Uncharacterized protein</fullName>
    </submittedName>
</protein>
<dbReference type="Proteomes" id="UP000005237">
    <property type="component" value="Unassembled WGS sequence"/>
</dbReference>
<keyword evidence="3" id="KW-1185">Reference proteome</keyword>
<reference evidence="2" key="2">
    <citation type="submission" date="2022-06" db="UniProtKB">
        <authorList>
            <consortium name="EnsemblMetazoa"/>
        </authorList>
    </citation>
    <scope>IDENTIFICATION</scope>
    <source>
        <strain evidence="2">DF5081</strain>
    </source>
</reference>
<evidence type="ECO:0000313" key="2">
    <source>
        <dbReference type="EnsemblMetazoa" id="CJA42640.1"/>
    </source>
</evidence>
<dbReference type="AlphaFoldDB" id="A0A8R1J1E6"/>
<name>A0A8R1J1E6_CAEJA</name>
<sequence>MYAFPKSALMCILKTSVSVNRFQFNTLTSRNDNQYEATTVNRNDAEFLRTKLDRFLIKLWTIHVPGILKCFVASKSPKGDVISQRSAERNGPASLY</sequence>
<accession>A0A8R1J1E6</accession>
<dbReference type="EnsemblMetazoa" id="CJA42640.1">
    <property type="protein sequence ID" value="CJA42640.1"/>
    <property type="gene ID" value="WBGene00218488"/>
</dbReference>